<protein>
    <submittedName>
        <fullName evidence="2">Hexulose-6-phosphate isomerase</fullName>
    </submittedName>
</protein>
<evidence type="ECO:0000313" key="3">
    <source>
        <dbReference type="Proteomes" id="UP000295632"/>
    </source>
</evidence>
<dbReference type="PANTHER" id="PTHR12110:SF53">
    <property type="entry name" value="BLR5974 PROTEIN"/>
    <property type="match status" value="1"/>
</dbReference>
<organism evidence="2 3">
    <name type="scientific">Aureibacillus halotolerans</name>
    <dbReference type="NCBI Taxonomy" id="1508390"/>
    <lineage>
        <taxon>Bacteria</taxon>
        <taxon>Bacillati</taxon>
        <taxon>Bacillota</taxon>
        <taxon>Bacilli</taxon>
        <taxon>Bacillales</taxon>
        <taxon>Bacillaceae</taxon>
        <taxon>Aureibacillus</taxon>
    </lineage>
</organism>
<evidence type="ECO:0000259" key="1">
    <source>
        <dbReference type="Pfam" id="PF01261"/>
    </source>
</evidence>
<reference evidence="2 3" key="1">
    <citation type="submission" date="2019-03" db="EMBL/GenBank/DDBJ databases">
        <title>Genomic Encyclopedia of Type Strains, Phase IV (KMG-IV): sequencing the most valuable type-strain genomes for metagenomic binning, comparative biology and taxonomic classification.</title>
        <authorList>
            <person name="Goeker M."/>
        </authorList>
    </citation>
    <scope>NUCLEOTIDE SEQUENCE [LARGE SCALE GENOMIC DNA]</scope>
    <source>
        <strain evidence="2 3">DSM 28697</strain>
    </source>
</reference>
<dbReference type="InterPro" id="IPR050312">
    <property type="entry name" value="IolE/XylAMocC-like"/>
</dbReference>
<dbReference type="Pfam" id="PF01261">
    <property type="entry name" value="AP_endonuc_2"/>
    <property type="match status" value="1"/>
</dbReference>
<dbReference type="AlphaFoldDB" id="A0A4R6U465"/>
<dbReference type="SUPFAM" id="SSF51658">
    <property type="entry name" value="Xylose isomerase-like"/>
    <property type="match status" value="1"/>
</dbReference>
<feature type="domain" description="Xylose isomerase-like TIM barrel" evidence="1">
    <location>
        <begin position="23"/>
        <end position="268"/>
    </location>
</feature>
<gene>
    <name evidence="2" type="ORF">EV213_104238</name>
</gene>
<dbReference type="InterPro" id="IPR036237">
    <property type="entry name" value="Xyl_isomerase-like_sf"/>
</dbReference>
<name>A0A4R6U465_9BACI</name>
<keyword evidence="2" id="KW-0413">Isomerase</keyword>
<dbReference type="OrthoDB" id="9782669at2"/>
<dbReference type="RefSeq" id="WP_133579830.1">
    <property type="nucleotide sequence ID" value="NZ_SNYJ01000004.1"/>
</dbReference>
<dbReference type="GO" id="GO:0016853">
    <property type="term" value="F:isomerase activity"/>
    <property type="evidence" value="ECO:0007669"/>
    <property type="project" value="UniProtKB-KW"/>
</dbReference>
<proteinExistence type="predicted"/>
<evidence type="ECO:0000313" key="2">
    <source>
        <dbReference type="EMBL" id="TDQ41240.1"/>
    </source>
</evidence>
<dbReference type="InterPro" id="IPR013022">
    <property type="entry name" value="Xyl_isomerase-like_TIM-brl"/>
</dbReference>
<comment type="caution">
    <text evidence="2">The sequence shown here is derived from an EMBL/GenBank/DDBJ whole genome shotgun (WGS) entry which is preliminary data.</text>
</comment>
<accession>A0A4R6U465</accession>
<dbReference type="Proteomes" id="UP000295632">
    <property type="component" value="Unassembled WGS sequence"/>
</dbReference>
<keyword evidence="3" id="KW-1185">Reference proteome</keyword>
<dbReference type="Gene3D" id="3.20.20.150">
    <property type="entry name" value="Divalent-metal-dependent TIM barrel enzymes"/>
    <property type="match status" value="1"/>
</dbReference>
<dbReference type="EMBL" id="SNYJ01000004">
    <property type="protein sequence ID" value="TDQ41240.1"/>
    <property type="molecule type" value="Genomic_DNA"/>
</dbReference>
<sequence>MLKALNQWCFPEGTPLSKVFSMTANAGFDAIELNLYESGGEGLTIDTTVGEAQAIKSMADANGLTLRSLSTGMLWSYPIVSEDRDIREKGQQIVMKQIELAAELGMDTVLVVPGAVTAHMAYDQCYFKSQEALQPLLRHAEEHNIFLGIENVWNKFLLSPLEAARYVDELDSPKAAFYFDVGNVLQFGFPEQWIEILGHRIAKVHVKDFKTAVGNINGFVPLLAGDVNWHAVMKALKKIGYDDVLTAEIPAHTFSSRTLPEDTLRHMDAILQSVEEEEVK</sequence>
<dbReference type="PANTHER" id="PTHR12110">
    <property type="entry name" value="HYDROXYPYRUVATE ISOMERASE"/>
    <property type="match status" value="1"/>
</dbReference>